<dbReference type="InParanoid" id="D6U2W9"/>
<proteinExistence type="predicted"/>
<dbReference type="RefSeq" id="WP_007921307.1">
    <property type="nucleotide sequence ID" value="NZ_ADVG01000004.1"/>
</dbReference>
<dbReference type="AlphaFoldDB" id="D6U2W9"/>
<protein>
    <submittedName>
        <fullName evidence="1">Uncharacterized protein</fullName>
    </submittedName>
</protein>
<evidence type="ECO:0000313" key="1">
    <source>
        <dbReference type="EMBL" id="EFH82874.1"/>
    </source>
</evidence>
<evidence type="ECO:0000313" key="2">
    <source>
        <dbReference type="Proteomes" id="UP000004508"/>
    </source>
</evidence>
<reference evidence="1 2" key="1">
    <citation type="journal article" date="2011" name="Stand. Genomic Sci.">
        <title>Non-contiguous finished genome sequence and contextual data of the filamentous soil bacterium Ktedonobacter racemifer type strain (SOSP1-21).</title>
        <authorList>
            <person name="Chang Y.J."/>
            <person name="Land M."/>
            <person name="Hauser L."/>
            <person name="Chertkov O."/>
            <person name="Del Rio T.G."/>
            <person name="Nolan M."/>
            <person name="Copeland A."/>
            <person name="Tice H."/>
            <person name="Cheng J.F."/>
            <person name="Lucas S."/>
            <person name="Han C."/>
            <person name="Goodwin L."/>
            <person name="Pitluck S."/>
            <person name="Ivanova N."/>
            <person name="Ovchinikova G."/>
            <person name="Pati A."/>
            <person name="Chen A."/>
            <person name="Palaniappan K."/>
            <person name="Mavromatis K."/>
            <person name="Liolios K."/>
            <person name="Brettin T."/>
            <person name="Fiebig A."/>
            <person name="Rohde M."/>
            <person name="Abt B."/>
            <person name="Goker M."/>
            <person name="Detter J.C."/>
            <person name="Woyke T."/>
            <person name="Bristow J."/>
            <person name="Eisen J.A."/>
            <person name="Markowitz V."/>
            <person name="Hugenholtz P."/>
            <person name="Kyrpides N.C."/>
            <person name="Klenk H.P."/>
            <person name="Lapidus A."/>
        </authorList>
    </citation>
    <scope>NUCLEOTIDE SEQUENCE [LARGE SCALE GENOMIC DNA]</scope>
    <source>
        <strain evidence="2">DSM 44963</strain>
    </source>
</reference>
<dbReference type="EMBL" id="ADVG01000004">
    <property type="protein sequence ID" value="EFH82874.1"/>
    <property type="molecule type" value="Genomic_DNA"/>
</dbReference>
<dbReference type="Proteomes" id="UP000004508">
    <property type="component" value="Unassembled WGS sequence"/>
</dbReference>
<sequence length="138" mass="15715">MSSKKHSLDPGKLSVFSVLTLPFASLLRTRTGEQLDAWLEKVRASQIERDQQQVANRFQTWPTHLRTALGRKAKPTRLHTVVDIMRHRNSARHIEVVVVPAQEEIVAEVEVLFFAMAGDCVWKPRAQPAPELPAFLPW</sequence>
<keyword evidence="2" id="KW-1185">Reference proteome</keyword>
<gene>
    <name evidence="1" type="ORF">Krac_3747</name>
</gene>
<name>D6U2W9_KTERA</name>
<organism evidence="1 2">
    <name type="scientific">Ktedonobacter racemifer DSM 44963</name>
    <dbReference type="NCBI Taxonomy" id="485913"/>
    <lineage>
        <taxon>Bacteria</taxon>
        <taxon>Bacillati</taxon>
        <taxon>Chloroflexota</taxon>
        <taxon>Ktedonobacteria</taxon>
        <taxon>Ktedonobacterales</taxon>
        <taxon>Ktedonobacteraceae</taxon>
        <taxon>Ktedonobacter</taxon>
    </lineage>
</organism>
<comment type="caution">
    <text evidence="1">The sequence shown here is derived from an EMBL/GenBank/DDBJ whole genome shotgun (WGS) entry which is preliminary data.</text>
</comment>
<accession>D6U2W9</accession>